<feature type="transmembrane region" description="Helical" evidence="6">
    <location>
        <begin position="666"/>
        <end position="688"/>
    </location>
</feature>
<reference evidence="8 9" key="1">
    <citation type="submission" date="2021-05" db="EMBL/GenBank/DDBJ databases">
        <authorList>
            <person name="Zahm M."/>
            <person name="Klopp C."/>
            <person name="Cabau C."/>
            <person name="Kuhl H."/>
            <person name="Suciu R."/>
            <person name="Ciorpac M."/>
            <person name="Holostenco D."/>
            <person name="Gessner J."/>
            <person name="Wuertz S."/>
            <person name="Hohne C."/>
            <person name="Stock M."/>
            <person name="Gislard M."/>
            <person name="Lluch J."/>
            <person name="Milhes M."/>
            <person name="Lampietro C."/>
            <person name="Lopez Roques C."/>
            <person name="Donnadieu C."/>
            <person name="Du K."/>
            <person name="Schartl M."/>
            <person name="Guiguen Y."/>
        </authorList>
    </citation>
    <scope>NUCLEOTIDE SEQUENCE [LARGE SCALE GENOMIC DNA]</scope>
    <source>
        <strain evidence="8">Hh-F2</strain>
        <tissue evidence="8">Blood</tissue>
    </source>
</reference>
<feature type="transmembrane region" description="Helical" evidence="6">
    <location>
        <begin position="369"/>
        <end position="388"/>
    </location>
</feature>
<name>A0ABR0ZKU1_HUSHU</name>
<keyword evidence="9" id="KW-1185">Reference proteome</keyword>
<keyword evidence="4 6" id="KW-1133">Transmembrane helix</keyword>
<dbReference type="InterPro" id="IPR004680">
    <property type="entry name" value="Cit_transptr-like_dom"/>
</dbReference>
<proteinExistence type="predicted"/>
<dbReference type="PANTHER" id="PTHR43568">
    <property type="entry name" value="P PROTEIN"/>
    <property type="match status" value="1"/>
</dbReference>
<feature type="domain" description="Citrate transporter-like" evidence="7">
    <location>
        <begin position="329"/>
        <end position="762"/>
    </location>
</feature>
<dbReference type="Proteomes" id="UP001369086">
    <property type="component" value="Unassembled WGS sequence"/>
</dbReference>
<dbReference type="InterPro" id="IPR051475">
    <property type="entry name" value="Diverse_Ion_Transporter"/>
</dbReference>
<comment type="subcellular location">
    <subcellularLocation>
        <location evidence="1">Membrane</location>
        <topology evidence="1">Multi-pass membrane protein</topology>
    </subcellularLocation>
</comment>
<evidence type="ECO:0000313" key="9">
    <source>
        <dbReference type="Proteomes" id="UP001369086"/>
    </source>
</evidence>
<evidence type="ECO:0000256" key="5">
    <source>
        <dbReference type="ARBA" id="ARBA00023136"/>
    </source>
</evidence>
<evidence type="ECO:0000256" key="3">
    <source>
        <dbReference type="ARBA" id="ARBA00022692"/>
    </source>
</evidence>
<feature type="transmembrane region" description="Helical" evidence="6">
    <location>
        <begin position="632"/>
        <end position="654"/>
    </location>
</feature>
<protein>
    <submittedName>
        <fullName evidence="8">P protein</fullName>
    </submittedName>
</protein>
<evidence type="ECO:0000259" key="7">
    <source>
        <dbReference type="Pfam" id="PF03600"/>
    </source>
</evidence>
<feature type="transmembrane region" description="Helical" evidence="6">
    <location>
        <begin position="708"/>
        <end position="726"/>
    </location>
</feature>
<evidence type="ECO:0000313" key="8">
    <source>
        <dbReference type="EMBL" id="KAK6485309.1"/>
    </source>
</evidence>
<dbReference type="Pfam" id="PF03600">
    <property type="entry name" value="CitMHS"/>
    <property type="match status" value="1"/>
</dbReference>
<feature type="transmembrane region" description="Helical" evidence="6">
    <location>
        <begin position="608"/>
        <end position="626"/>
    </location>
</feature>
<gene>
    <name evidence="8" type="ORF">HHUSO_G11050</name>
</gene>
<feature type="transmembrane region" description="Helical" evidence="6">
    <location>
        <begin position="165"/>
        <end position="184"/>
    </location>
</feature>
<feature type="transmembrane region" description="Helical" evidence="6">
    <location>
        <begin position="409"/>
        <end position="427"/>
    </location>
</feature>
<feature type="transmembrane region" description="Helical" evidence="6">
    <location>
        <begin position="310"/>
        <end position="334"/>
    </location>
</feature>
<organism evidence="8 9">
    <name type="scientific">Huso huso</name>
    <name type="common">Beluga</name>
    <name type="synonym">Acipenser huso</name>
    <dbReference type="NCBI Taxonomy" id="61971"/>
    <lineage>
        <taxon>Eukaryota</taxon>
        <taxon>Metazoa</taxon>
        <taxon>Chordata</taxon>
        <taxon>Craniata</taxon>
        <taxon>Vertebrata</taxon>
        <taxon>Euteleostomi</taxon>
        <taxon>Actinopterygii</taxon>
        <taxon>Chondrostei</taxon>
        <taxon>Acipenseriformes</taxon>
        <taxon>Acipenseridae</taxon>
        <taxon>Huso</taxon>
    </lineage>
</organism>
<evidence type="ECO:0000256" key="1">
    <source>
        <dbReference type="ARBA" id="ARBA00004141"/>
    </source>
</evidence>
<evidence type="ECO:0000256" key="2">
    <source>
        <dbReference type="ARBA" id="ARBA00022448"/>
    </source>
</evidence>
<dbReference type="EMBL" id="JAHFZB010000009">
    <property type="protein sequence ID" value="KAK6485309.1"/>
    <property type="molecule type" value="Genomic_DNA"/>
</dbReference>
<comment type="caution">
    <text evidence="8">The sequence shown here is derived from an EMBL/GenBank/DDBJ whole genome shotgun (WGS) entry which is preliminary data.</text>
</comment>
<dbReference type="CDD" id="cd01116">
    <property type="entry name" value="P_permease"/>
    <property type="match status" value="1"/>
</dbReference>
<dbReference type="PANTHER" id="PTHR43568:SF1">
    <property type="entry name" value="P PROTEIN"/>
    <property type="match status" value="1"/>
</dbReference>
<keyword evidence="2" id="KW-0813">Transport</keyword>
<feature type="transmembrane region" description="Helical" evidence="6">
    <location>
        <begin position="341"/>
        <end position="357"/>
    </location>
</feature>
<keyword evidence="3 6" id="KW-0812">Transmembrane</keyword>
<feature type="transmembrane region" description="Helical" evidence="6">
    <location>
        <begin position="492"/>
        <end position="518"/>
    </location>
</feature>
<feature type="transmembrane region" description="Helical" evidence="6">
    <location>
        <begin position="799"/>
        <end position="822"/>
    </location>
</feature>
<sequence>MYLENNKKLEMELTQKAAQTPPSLNGHMKAESVASNYGQLGLLEGLSGVREPQRESQQLYQNGAAGQSHCVVYEADFSPVCEEEVQRSFCLFLFRSVRYMALHDPDCTDGEESWESSSAELEKRCRLGSEVTSLSRSTSSERCDPLDSLHWNFTLSSSLRYCLRVLKISTIFIIVMICTVFFSTNPDHENPWQMLSVSSVESFAVNLTDFGDHALLKLQVRGPFVDSVADRETEEYIVIQVEQLEDVGLRRRRPQQATYNWTIPLHPQRMEQVTKMRTFEMLNSVPVSIGIQAFLQDSQVVPLSMTHQSIYANVETQVVIAAVILAGVYVLIIFEIVHRTLAAMLGSLAALSALAVIGDRPSLVTVVEWIDYGTLALLFGMMILVAIFSETGFFDYCAVKAYQLSRGRVWPMIIILCLTAAILSAFLDNVTTMLLFTPVTIRLCEVLNLDPRHVLIAEVIFTNIGGAATAVGDPPNVIIVSNQDLQKKGIDFAAFTGHMFLGVTLVLVTSFPFLRLLYWNKKLYNKEPGEIVELKHEIHVWRLTAQRINPASREETAVKCLLMHKVLTLESLLRKKLKTFQRQISQEDKNWETNIQELQKKHRITDTILLVKCISVLGVVILMFFLNSFVPGIYLDLGWIAMFGALWLLVLADIQDFEIILHRVEWATLLFFAALFVLMEALAQLQLIDYIGEQTAVLIKAVPEDQRLAVAVILVVWVSALASSLIDNIPFTATMIPVLINLSQDADVNLPLNPLIYALAMGACLGGNGTLIGASANVVCAGIAEQHGYGFSFMEFFRLGFPMMLVSTSIGMCYLLVIHVALGWNS</sequence>
<keyword evidence="5 6" id="KW-0472">Membrane</keyword>
<accession>A0ABR0ZKU1</accession>
<evidence type="ECO:0000256" key="4">
    <source>
        <dbReference type="ARBA" id="ARBA00022989"/>
    </source>
</evidence>
<evidence type="ECO:0000256" key="6">
    <source>
        <dbReference type="SAM" id="Phobius"/>
    </source>
</evidence>